<keyword evidence="3" id="KW-1185">Reference proteome</keyword>
<evidence type="ECO:0000313" key="2">
    <source>
        <dbReference type="EMBL" id="NOU78270.1"/>
    </source>
</evidence>
<evidence type="ECO:0000259" key="1">
    <source>
        <dbReference type="Pfam" id="PF01636"/>
    </source>
</evidence>
<dbReference type="EMBL" id="WHOB01000018">
    <property type="protein sequence ID" value="NOU78270.1"/>
    <property type="molecule type" value="Genomic_DNA"/>
</dbReference>
<dbReference type="InterPro" id="IPR002575">
    <property type="entry name" value="Aminoglycoside_PTrfase"/>
</dbReference>
<dbReference type="PANTHER" id="PTHR21310">
    <property type="entry name" value="AMINOGLYCOSIDE PHOSPHOTRANSFERASE-RELATED-RELATED"/>
    <property type="match status" value="1"/>
</dbReference>
<dbReference type="Proteomes" id="UP000596857">
    <property type="component" value="Unassembled WGS sequence"/>
</dbReference>
<feature type="domain" description="Aminoglycoside phosphotransferase" evidence="1">
    <location>
        <begin position="60"/>
        <end position="225"/>
    </location>
</feature>
<dbReference type="InterPro" id="IPR051678">
    <property type="entry name" value="AGP_Transferase"/>
</dbReference>
<dbReference type="PANTHER" id="PTHR21310:SF15">
    <property type="entry name" value="AMINOGLYCOSIDE PHOSPHOTRANSFERASE DOMAIN-CONTAINING PROTEIN"/>
    <property type="match status" value="1"/>
</dbReference>
<reference evidence="2 3" key="1">
    <citation type="submission" date="2019-10" db="EMBL/GenBank/DDBJ databases">
        <title>Description of Paenibacillus terricola sp. nov.</title>
        <authorList>
            <person name="Carlier A."/>
            <person name="Qi S."/>
        </authorList>
    </citation>
    <scope>NUCLEOTIDE SEQUENCE [LARGE SCALE GENOMIC DNA]</scope>
    <source>
        <strain evidence="2 3">LMG 31459</strain>
    </source>
</reference>
<accession>A0ABX1YBD6</accession>
<evidence type="ECO:0000313" key="3">
    <source>
        <dbReference type="Proteomes" id="UP000596857"/>
    </source>
</evidence>
<protein>
    <submittedName>
        <fullName evidence="2">Phosphotransferase</fullName>
    </submittedName>
</protein>
<dbReference type="InterPro" id="IPR011009">
    <property type="entry name" value="Kinase-like_dom_sf"/>
</dbReference>
<gene>
    <name evidence="2" type="ORF">GC101_05185</name>
</gene>
<proteinExistence type="predicted"/>
<organism evidence="2 3">
    <name type="scientific">Paenibacillus phytohabitans</name>
    <dbReference type="NCBI Taxonomy" id="2654978"/>
    <lineage>
        <taxon>Bacteria</taxon>
        <taxon>Bacillati</taxon>
        <taxon>Bacillota</taxon>
        <taxon>Bacilli</taxon>
        <taxon>Bacillales</taxon>
        <taxon>Paenibacillaceae</taxon>
        <taxon>Paenibacillus</taxon>
    </lineage>
</organism>
<sequence>MVTKMHGGAQKVVYKIDCTNGFSCVLYVWDITMNYFQQEIAGQNTNAQSYGSEQFEINNRYLLEHSIRTPALYDMNKDRNPYDFDYALVEYVAGQAAEAYFSHSDSRVKDTIFQRLGDMITGMHAGESEIYGKPDQTEHDTGQCHLIQLQNAIIQLTYASEYIDVIRRNQGKLLDMLYKLESRVEPRRRYGYIHGELGPNHVLVTDQLEPCLIDIEGAGFYDIEHEHSFMEFRFGDFYRFLKNDNLDVNRKLFYQYHHHLSLISAGLKLAQRGYPDQQTAKGISDYHTRRALQFIES</sequence>
<dbReference type="Pfam" id="PF01636">
    <property type="entry name" value="APH"/>
    <property type="match status" value="1"/>
</dbReference>
<comment type="caution">
    <text evidence="2">The sequence shown here is derived from an EMBL/GenBank/DDBJ whole genome shotgun (WGS) entry which is preliminary data.</text>
</comment>
<dbReference type="SUPFAM" id="SSF56112">
    <property type="entry name" value="Protein kinase-like (PK-like)"/>
    <property type="match status" value="1"/>
</dbReference>
<name>A0ABX1YBD6_9BACL</name>